<reference evidence="2" key="1">
    <citation type="submission" date="2023-10" db="EMBL/GenBank/DDBJ databases">
        <authorList>
            <person name="Chen Y."/>
            <person name="Shah S."/>
            <person name="Dougan E. K."/>
            <person name="Thang M."/>
            <person name="Chan C."/>
        </authorList>
    </citation>
    <scope>NUCLEOTIDE SEQUENCE [LARGE SCALE GENOMIC DNA]</scope>
</reference>
<sequence>SSIAVFLAQKRGTGPRTRPSELERSHAAPVPGGAAGRCRQRPRCRQQSVPAGDAGAKGVEPARGPQGRDRGRRRRGGQDVRRVRLLLQGPDRRERPVHPRRAGHHRRALGQHRGRHRHHGRQGGGATGAEGQAREAAGGPRGGDGEVPQRGGGLRGGPVRPRQGLLRPGQSPGGHEGRHAVAAAAARRPPRGRARRRGAPRRGPGPGGGLWPPGGVLAAAGRPERARVQHHSDSIVELLEKLKVQFDAKRTETQAEYAKAKKICEDTKKELNDGIDETGDEISSLELAIDGLQKSIAQNRRSLVDSEAMLKDDKVYLRDLTEQCETAAKQWDQRSAERACLKELQALAEALALLQGTPDQTGAQESSTRRPTSGPSCRSPSRPCGRLAPRP</sequence>
<gene>
    <name evidence="2" type="ORF">PCOR1329_LOCUS26647</name>
</gene>
<dbReference type="EMBL" id="CAUYUJ010009520">
    <property type="protein sequence ID" value="CAK0827018.1"/>
    <property type="molecule type" value="Genomic_DNA"/>
</dbReference>
<name>A0ABN9S7F4_9DINO</name>
<feature type="region of interest" description="Disordered" evidence="1">
    <location>
        <begin position="1"/>
        <end position="229"/>
    </location>
</feature>
<evidence type="ECO:0000256" key="1">
    <source>
        <dbReference type="SAM" id="MobiDB-lite"/>
    </source>
</evidence>
<evidence type="ECO:0008006" key="4">
    <source>
        <dbReference type="Google" id="ProtNLM"/>
    </source>
</evidence>
<feature type="compositionally biased region" description="Basic residues" evidence="1">
    <location>
        <begin position="98"/>
        <end position="121"/>
    </location>
</feature>
<feature type="compositionally biased region" description="Basic residues" evidence="1">
    <location>
        <begin position="188"/>
        <end position="200"/>
    </location>
</feature>
<accession>A0ABN9S7F4</accession>
<protein>
    <recommendedName>
        <fullName evidence="4">Tubulin-specific chaperone A</fullName>
    </recommendedName>
</protein>
<feature type="region of interest" description="Disordered" evidence="1">
    <location>
        <begin position="355"/>
        <end position="391"/>
    </location>
</feature>
<proteinExistence type="predicted"/>
<feature type="compositionally biased region" description="Low complexity" evidence="1">
    <location>
        <begin position="157"/>
        <end position="169"/>
    </location>
</feature>
<feature type="non-terminal residue" evidence="2">
    <location>
        <position position="391"/>
    </location>
</feature>
<evidence type="ECO:0000313" key="2">
    <source>
        <dbReference type="EMBL" id="CAK0827018.1"/>
    </source>
</evidence>
<keyword evidence="3" id="KW-1185">Reference proteome</keyword>
<evidence type="ECO:0000313" key="3">
    <source>
        <dbReference type="Proteomes" id="UP001189429"/>
    </source>
</evidence>
<feature type="compositionally biased region" description="Low complexity" evidence="1">
    <location>
        <begin position="129"/>
        <end position="138"/>
    </location>
</feature>
<comment type="caution">
    <text evidence="2">The sequence shown here is derived from an EMBL/GenBank/DDBJ whole genome shotgun (WGS) entry which is preliminary data.</text>
</comment>
<organism evidence="2 3">
    <name type="scientific">Prorocentrum cordatum</name>
    <dbReference type="NCBI Taxonomy" id="2364126"/>
    <lineage>
        <taxon>Eukaryota</taxon>
        <taxon>Sar</taxon>
        <taxon>Alveolata</taxon>
        <taxon>Dinophyceae</taxon>
        <taxon>Prorocentrales</taxon>
        <taxon>Prorocentraceae</taxon>
        <taxon>Prorocentrum</taxon>
    </lineage>
</organism>
<dbReference type="Proteomes" id="UP001189429">
    <property type="component" value="Unassembled WGS sequence"/>
</dbReference>
<feature type="non-terminal residue" evidence="2">
    <location>
        <position position="1"/>
    </location>
</feature>
<feature type="compositionally biased region" description="Low complexity" evidence="1">
    <location>
        <begin position="369"/>
        <end position="391"/>
    </location>
</feature>